<proteinExistence type="predicted"/>
<accession>A0A9X2ACN9</accession>
<name>A0A9X2ACN9_9FLAO</name>
<evidence type="ECO:0000313" key="2">
    <source>
        <dbReference type="Proteomes" id="UP001139226"/>
    </source>
</evidence>
<reference evidence="1" key="1">
    <citation type="submission" date="2022-03" db="EMBL/GenBank/DDBJ databases">
        <title>Gramella crocea sp. nov., isolated from activated sludge of a seafood processing plant.</title>
        <authorList>
            <person name="Zhang X."/>
        </authorList>
    </citation>
    <scope>NUCLEOTIDE SEQUENCE</scope>
    <source>
        <strain evidence="1">YJ019</strain>
    </source>
</reference>
<gene>
    <name evidence="1" type="ORF">ML462_13970</name>
</gene>
<dbReference type="EMBL" id="JAKVTV010000005">
    <property type="protein sequence ID" value="MCH4824278.1"/>
    <property type="molecule type" value="Genomic_DNA"/>
</dbReference>
<evidence type="ECO:0000313" key="1">
    <source>
        <dbReference type="EMBL" id="MCH4824278.1"/>
    </source>
</evidence>
<organism evidence="1 2">
    <name type="scientific">Christiangramia lutea</name>
    <dbReference type="NCBI Taxonomy" id="1607951"/>
    <lineage>
        <taxon>Bacteria</taxon>
        <taxon>Pseudomonadati</taxon>
        <taxon>Bacteroidota</taxon>
        <taxon>Flavobacteriia</taxon>
        <taxon>Flavobacteriales</taxon>
        <taxon>Flavobacteriaceae</taxon>
        <taxon>Christiangramia</taxon>
    </lineage>
</organism>
<protein>
    <submittedName>
        <fullName evidence="1">Uncharacterized protein</fullName>
    </submittedName>
</protein>
<comment type="caution">
    <text evidence="1">The sequence shown here is derived from an EMBL/GenBank/DDBJ whole genome shotgun (WGS) entry which is preliminary data.</text>
</comment>
<dbReference type="AlphaFoldDB" id="A0A9X2ACN9"/>
<dbReference type="Proteomes" id="UP001139226">
    <property type="component" value="Unassembled WGS sequence"/>
</dbReference>
<dbReference type="RefSeq" id="WP_240714446.1">
    <property type="nucleotide sequence ID" value="NZ_JAKVTV010000005.1"/>
</dbReference>
<keyword evidence="2" id="KW-1185">Reference proteome</keyword>
<sequence length="183" mass="21600">MTLSFSQKWPKSLSKHMPRPTTLFPFKVLKSLEEEYPEAMHAFKMRTFFSYDRFEGFYSGIMQSVYPKLHTIREDKGDNWKAGRDIHFVINNRSKNRYQFAPVITAVSIQKIEIKYIPLSKPLGEMRPFVKIDDKLIFGIDGYDDGRMTELAINDGFDSKEDFFAWFNADFIGKIIHWTNLKY</sequence>